<evidence type="ECO:0000313" key="2">
    <source>
        <dbReference type="EMBL" id="DAD78867.1"/>
    </source>
</evidence>
<organism evidence="2">
    <name type="scientific">Podoviridae sp. ctbO711</name>
    <dbReference type="NCBI Taxonomy" id="2826564"/>
    <lineage>
        <taxon>Viruses</taxon>
        <taxon>Duplodnaviria</taxon>
        <taxon>Heunggongvirae</taxon>
        <taxon>Uroviricota</taxon>
        <taxon>Caudoviricetes</taxon>
    </lineage>
</organism>
<feature type="compositionally biased region" description="Acidic residues" evidence="1">
    <location>
        <begin position="82"/>
        <end position="95"/>
    </location>
</feature>
<name>A0A8S5MAA1_9CAUD</name>
<dbReference type="EMBL" id="BK014853">
    <property type="protein sequence ID" value="DAD78867.1"/>
    <property type="molecule type" value="Genomic_DNA"/>
</dbReference>
<accession>A0A8S5MAA1</accession>
<reference evidence="2" key="1">
    <citation type="journal article" date="2021" name="Proc. Natl. Acad. Sci. U.S.A.">
        <title>A Catalog of Tens of Thousands of Viruses from Human Metagenomes Reveals Hidden Associations with Chronic Diseases.</title>
        <authorList>
            <person name="Tisza M.J."/>
            <person name="Buck C.B."/>
        </authorList>
    </citation>
    <scope>NUCLEOTIDE SEQUENCE</scope>
    <source>
        <strain evidence="2">CtbO711</strain>
    </source>
</reference>
<evidence type="ECO:0000256" key="1">
    <source>
        <dbReference type="SAM" id="MobiDB-lite"/>
    </source>
</evidence>
<proteinExistence type="predicted"/>
<feature type="region of interest" description="Disordered" evidence="1">
    <location>
        <begin position="74"/>
        <end position="110"/>
    </location>
</feature>
<protein>
    <submittedName>
        <fullName evidence="2">Uncharacterized protein</fullName>
    </submittedName>
</protein>
<sequence length="110" mass="11987">MDFNSLVDMLQNPPEDGLPATIYDDLRGAYDEVSSGFDSAKTKIEEMTSQNGELNDLVNSLKSKNYDLLTAVSDGGSTAESGDSDNVDDYQDDGSIDAYFQNQGNDKEKN</sequence>